<reference evidence="1 2" key="1">
    <citation type="journal article" date="2021" name="Commun. Biol.">
        <title>The genome of Shorea leprosula (Dipterocarpaceae) highlights the ecological relevance of drought in aseasonal tropical rainforests.</title>
        <authorList>
            <person name="Ng K.K.S."/>
            <person name="Kobayashi M.J."/>
            <person name="Fawcett J.A."/>
            <person name="Hatakeyama M."/>
            <person name="Paape T."/>
            <person name="Ng C.H."/>
            <person name="Ang C.C."/>
            <person name="Tnah L.H."/>
            <person name="Lee C.T."/>
            <person name="Nishiyama T."/>
            <person name="Sese J."/>
            <person name="O'Brien M.J."/>
            <person name="Copetti D."/>
            <person name="Mohd Noor M.I."/>
            <person name="Ong R.C."/>
            <person name="Putra M."/>
            <person name="Sireger I.Z."/>
            <person name="Indrioko S."/>
            <person name="Kosugi Y."/>
            <person name="Izuno A."/>
            <person name="Isagi Y."/>
            <person name="Lee S.L."/>
            <person name="Shimizu K.K."/>
        </authorList>
    </citation>
    <scope>NUCLEOTIDE SEQUENCE [LARGE SCALE GENOMIC DNA]</scope>
    <source>
        <strain evidence="1">214</strain>
    </source>
</reference>
<proteinExistence type="predicted"/>
<evidence type="ECO:0000313" key="1">
    <source>
        <dbReference type="EMBL" id="GKU89447.1"/>
    </source>
</evidence>
<dbReference type="EMBL" id="BPVZ01000003">
    <property type="protein sequence ID" value="GKU89447.1"/>
    <property type="molecule type" value="Genomic_DNA"/>
</dbReference>
<name>A0AAV5HUP3_9ROSI</name>
<accession>A0AAV5HUP3</accession>
<dbReference type="Proteomes" id="UP001054252">
    <property type="component" value="Unassembled WGS sequence"/>
</dbReference>
<sequence length="39" mass="4382">MNGLDGGLRQVCNVVCSLNITGILFHDFVLRKFEVWSPC</sequence>
<keyword evidence="2" id="KW-1185">Reference proteome</keyword>
<organism evidence="1 2">
    <name type="scientific">Rubroshorea leprosula</name>
    <dbReference type="NCBI Taxonomy" id="152421"/>
    <lineage>
        <taxon>Eukaryota</taxon>
        <taxon>Viridiplantae</taxon>
        <taxon>Streptophyta</taxon>
        <taxon>Embryophyta</taxon>
        <taxon>Tracheophyta</taxon>
        <taxon>Spermatophyta</taxon>
        <taxon>Magnoliopsida</taxon>
        <taxon>eudicotyledons</taxon>
        <taxon>Gunneridae</taxon>
        <taxon>Pentapetalae</taxon>
        <taxon>rosids</taxon>
        <taxon>malvids</taxon>
        <taxon>Malvales</taxon>
        <taxon>Dipterocarpaceae</taxon>
        <taxon>Rubroshorea</taxon>
    </lineage>
</organism>
<evidence type="ECO:0000313" key="2">
    <source>
        <dbReference type="Proteomes" id="UP001054252"/>
    </source>
</evidence>
<gene>
    <name evidence="1" type="ORF">SLEP1_g3582</name>
</gene>
<protein>
    <submittedName>
        <fullName evidence="1">Uncharacterized protein</fullName>
    </submittedName>
</protein>
<comment type="caution">
    <text evidence="1">The sequence shown here is derived from an EMBL/GenBank/DDBJ whole genome shotgun (WGS) entry which is preliminary data.</text>
</comment>
<dbReference type="AlphaFoldDB" id="A0AAV5HUP3"/>